<keyword evidence="1" id="KW-0472">Membrane</keyword>
<keyword evidence="1" id="KW-1133">Transmembrane helix</keyword>
<evidence type="ECO:0000313" key="2">
    <source>
        <dbReference type="EMBL" id="TYR77064.1"/>
    </source>
</evidence>
<comment type="caution">
    <text evidence="2">The sequence shown here is derived from an EMBL/GenBank/DDBJ whole genome shotgun (WGS) entry which is preliminary data.</text>
</comment>
<dbReference type="AlphaFoldDB" id="A0A5D4KIF5"/>
<dbReference type="EMBL" id="VTEH01000002">
    <property type="protein sequence ID" value="TYR77064.1"/>
    <property type="molecule type" value="Genomic_DNA"/>
</dbReference>
<evidence type="ECO:0000313" key="5">
    <source>
        <dbReference type="Proteomes" id="UP000325182"/>
    </source>
</evidence>
<evidence type="ECO:0000313" key="3">
    <source>
        <dbReference type="EMBL" id="TYR98285.1"/>
    </source>
</evidence>
<dbReference type="Proteomes" id="UP000323317">
    <property type="component" value="Unassembled WGS sequence"/>
</dbReference>
<feature type="transmembrane region" description="Helical" evidence="1">
    <location>
        <begin position="38"/>
        <end position="57"/>
    </location>
</feature>
<proteinExistence type="predicted"/>
<organism evidence="2 4">
    <name type="scientific">Rossellomorea vietnamensis</name>
    <dbReference type="NCBI Taxonomy" id="218284"/>
    <lineage>
        <taxon>Bacteria</taxon>
        <taxon>Bacillati</taxon>
        <taxon>Bacillota</taxon>
        <taxon>Bacilli</taxon>
        <taxon>Bacillales</taxon>
        <taxon>Bacillaceae</taxon>
        <taxon>Rossellomorea</taxon>
    </lineage>
</organism>
<evidence type="ECO:0000256" key="1">
    <source>
        <dbReference type="SAM" id="Phobius"/>
    </source>
</evidence>
<accession>A0A5D4KIF5</accession>
<keyword evidence="1" id="KW-0812">Transmembrane</keyword>
<sequence>MIVDIVFGVLIAVLLLFFSSLELWYAPDNSSLFKGFRTKLMIILPLFLLSFAIYYFFLS</sequence>
<reference evidence="4 5" key="1">
    <citation type="submission" date="2019-08" db="EMBL/GenBank/DDBJ databases">
        <title>Bacillus genomes from the desert of Cuatro Cienegas, Coahuila.</title>
        <authorList>
            <person name="Olmedo-Alvarez G."/>
        </authorList>
    </citation>
    <scope>NUCLEOTIDE SEQUENCE [LARGE SCALE GENOMIC DNA]</scope>
    <source>
        <strain evidence="3 5">CH128b_4D</strain>
        <strain evidence="2 4">CH40_1T</strain>
    </source>
</reference>
<gene>
    <name evidence="2" type="ORF">FZC79_05050</name>
    <name evidence="3" type="ORF">FZC84_15355</name>
</gene>
<feature type="transmembrane region" description="Helical" evidence="1">
    <location>
        <begin position="6"/>
        <end position="26"/>
    </location>
</feature>
<evidence type="ECO:0000313" key="4">
    <source>
        <dbReference type="Proteomes" id="UP000323317"/>
    </source>
</evidence>
<dbReference type="Proteomes" id="UP000325182">
    <property type="component" value="Unassembled WGS sequence"/>
</dbReference>
<name>A0A5D4KIF5_9BACI</name>
<protein>
    <submittedName>
        <fullName evidence="2">Uncharacterized protein</fullName>
    </submittedName>
</protein>
<dbReference type="EMBL" id="VTEG01000012">
    <property type="protein sequence ID" value="TYR98285.1"/>
    <property type="molecule type" value="Genomic_DNA"/>
</dbReference>